<dbReference type="Proteomes" id="UP000011668">
    <property type="component" value="Unassembled WGS sequence"/>
</dbReference>
<dbReference type="HOGENOM" id="CLU_1428889_0_0_1"/>
<evidence type="ECO:0000259" key="1">
    <source>
        <dbReference type="Pfam" id="PF09994"/>
    </source>
</evidence>
<dbReference type="InterPro" id="IPR018712">
    <property type="entry name" value="Tle1-like_cat"/>
</dbReference>
<protein>
    <recommendedName>
        <fullName evidence="1">T6SS Phospholipase effector Tle1-like catalytic domain-containing protein</fullName>
    </recommendedName>
</protein>
<evidence type="ECO:0000313" key="3">
    <source>
        <dbReference type="Proteomes" id="UP000011668"/>
    </source>
</evidence>
<dbReference type="EMBL" id="AFRT01003120">
    <property type="protein sequence ID" value="ELU36707.1"/>
    <property type="molecule type" value="Genomic_DNA"/>
</dbReference>
<dbReference type="OrthoDB" id="3264987at2759"/>
<feature type="domain" description="T6SS Phospholipase effector Tle1-like catalytic" evidence="1">
    <location>
        <begin position="5"/>
        <end position="69"/>
    </location>
</feature>
<accession>L8WIY6</accession>
<name>L8WIY6_THACA</name>
<dbReference type="PANTHER" id="PTHR33840">
    <property type="match status" value="1"/>
</dbReference>
<proteinExistence type="predicted"/>
<dbReference type="PANTHER" id="PTHR33840:SF1">
    <property type="entry name" value="TLE1 PHOSPHOLIPASE DOMAIN-CONTAINING PROTEIN"/>
    <property type="match status" value="1"/>
</dbReference>
<comment type="caution">
    <text evidence="2">The sequence shown here is derived from an EMBL/GenBank/DDBJ whole genome shotgun (WGS) entry which is preliminary data.</text>
</comment>
<dbReference type="Pfam" id="PF09994">
    <property type="entry name" value="T6SS_Tle1-like_cat"/>
    <property type="match status" value="1"/>
</dbReference>
<keyword evidence="3" id="KW-1185">Reference proteome</keyword>
<sequence>MSRFPSDVKHVFHALAFHENRMRFQVNLFESPKGRTPPKQIWFPGSHSDVGGGGKNPDLPRISLLWLLGELQPHITIRNSQILYPEVNHLKPSDAYSESGWKRLVDRYETRLDSKALKARDLIHISLTEIDKANIRPRRAAYHSLMNILELDYLGLQTVALNQVERELSRTRLRTTVQYFFESHRIPKRV</sequence>
<organism evidence="2 3">
    <name type="scientific">Thanatephorus cucumeris (strain AG1-IA)</name>
    <name type="common">Rice sheath blight fungus</name>
    <name type="synonym">Rhizoctonia solani</name>
    <dbReference type="NCBI Taxonomy" id="983506"/>
    <lineage>
        <taxon>Eukaryota</taxon>
        <taxon>Fungi</taxon>
        <taxon>Dikarya</taxon>
        <taxon>Basidiomycota</taxon>
        <taxon>Agaricomycotina</taxon>
        <taxon>Agaricomycetes</taxon>
        <taxon>Cantharellales</taxon>
        <taxon>Ceratobasidiaceae</taxon>
        <taxon>Rhizoctonia</taxon>
        <taxon>Rhizoctonia solani AG-1</taxon>
    </lineage>
</organism>
<gene>
    <name evidence="2" type="ORF">AG1IA_09264</name>
</gene>
<dbReference type="STRING" id="983506.L8WIY6"/>
<reference evidence="2 3" key="1">
    <citation type="journal article" date="2013" name="Nat. Commun.">
        <title>The evolution and pathogenic mechanisms of the rice sheath blight pathogen.</title>
        <authorList>
            <person name="Zheng A."/>
            <person name="Lin R."/>
            <person name="Xu L."/>
            <person name="Qin P."/>
            <person name="Tang C."/>
            <person name="Ai P."/>
            <person name="Zhang D."/>
            <person name="Liu Y."/>
            <person name="Sun Z."/>
            <person name="Feng H."/>
            <person name="Wang Y."/>
            <person name="Chen Y."/>
            <person name="Liang X."/>
            <person name="Fu R."/>
            <person name="Li Q."/>
            <person name="Zhang J."/>
            <person name="Yu X."/>
            <person name="Xie Z."/>
            <person name="Ding L."/>
            <person name="Guan P."/>
            <person name="Tang J."/>
            <person name="Liang Y."/>
            <person name="Wang S."/>
            <person name="Deng Q."/>
            <person name="Li S."/>
            <person name="Zhu J."/>
            <person name="Wang L."/>
            <person name="Liu H."/>
            <person name="Li P."/>
        </authorList>
    </citation>
    <scope>NUCLEOTIDE SEQUENCE [LARGE SCALE GENOMIC DNA]</scope>
    <source>
        <strain evidence="3">AG-1 IA</strain>
    </source>
</reference>
<dbReference type="AlphaFoldDB" id="L8WIY6"/>
<evidence type="ECO:0000313" key="2">
    <source>
        <dbReference type="EMBL" id="ELU36707.1"/>
    </source>
</evidence>